<evidence type="ECO:0000256" key="3">
    <source>
        <dbReference type="ARBA" id="ARBA00022692"/>
    </source>
</evidence>
<feature type="transmembrane region" description="Helical" evidence="6">
    <location>
        <begin position="19"/>
        <end position="38"/>
    </location>
</feature>
<evidence type="ECO:0000313" key="9">
    <source>
        <dbReference type="Proteomes" id="UP000005444"/>
    </source>
</evidence>
<dbReference type="Pfam" id="PF13396">
    <property type="entry name" value="PLDc_N"/>
    <property type="match status" value="1"/>
</dbReference>
<organism evidence="8 9">
    <name type="scientific">Pediococcus claussenii (strain ATCC BAA-344 / DSM 14800 / JCM 18046 / KCTC 3811 / LMG 21948 / P06)</name>
    <dbReference type="NCBI Taxonomy" id="701521"/>
    <lineage>
        <taxon>Bacteria</taxon>
        <taxon>Bacillati</taxon>
        <taxon>Bacillota</taxon>
        <taxon>Bacilli</taxon>
        <taxon>Lactobacillales</taxon>
        <taxon>Lactobacillaceae</taxon>
        <taxon>Pediococcus</taxon>
    </lineage>
</organism>
<feature type="transmembrane region" description="Helical" evidence="6">
    <location>
        <begin position="50"/>
        <end position="68"/>
    </location>
</feature>
<dbReference type="PATRIC" id="fig|701521.8.peg.1619"/>
<feature type="domain" description="Cardiolipin synthase N-terminal" evidence="7">
    <location>
        <begin position="30"/>
        <end position="70"/>
    </location>
</feature>
<dbReference type="STRING" id="701521.PECL_1718"/>
<name>G8PBE6_PEDCP</name>
<dbReference type="GO" id="GO:0005886">
    <property type="term" value="C:plasma membrane"/>
    <property type="evidence" value="ECO:0007669"/>
    <property type="project" value="UniProtKB-SubCell"/>
</dbReference>
<evidence type="ECO:0000256" key="5">
    <source>
        <dbReference type="ARBA" id="ARBA00023136"/>
    </source>
</evidence>
<dbReference type="RefSeq" id="WP_014216129.1">
    <property type="nucleotide sequence ID" value="NC_016605.1"/>
</dbReference>
<comment type="subcellular location">
    <subcellularLocation>
        <location evidence="1">Cell membrane</location>
        <topology evidence="1">Multi-pass membrane protein</topology>
    </subcellularLocation>
</comment>
<evidence type="ECO:0000256" key="2">
    <source>
        <dbReference type="ARBA" id="ARBA00022475"/>
    </source>
</evidence>
<keyword evidence="3 6" id="KW-0812">Transmembrane</keyword>
<evidence type="ECO:0000256" key="6">
    <source>
        <dbReference type="SAM" id="Phobius"/>
    </source>
</evidence>
<dbReference type="KEGG" id="pce:PECL_1718"/>
<keyword evidence="4 6" id="KW-1133">Transmembrane helix</keyword>
<sequence length="73" mass="8463">MHQHPTHNHHLSKHVKQRIAPVVAFEIIGTFVALTDILKAKKFKHGSRFLWLPIIFIQPIGPWLYFVLGQAKD</sequence>
<accession>G8PBE6</accession>
<evidence type="ECO:0000256" key="1">
    <source>
        <dbReference type="ARBA" id="ARBA00004651"/>
    </source>
</evidence>
<dbReference type="HOGENOM" id="CLU_2666532_0_0_9"/>
<gene>
    <name evidence="8" type="ordered locus">PECL_1718</name>
</gene>
<keyword evidence="2" id="KW-1003">Cell membrane</keyword>
<dbReference type="eggNOG" id="ENOG502ZSXP">
    <property type="taxonomic scope" value="Bacteria"/>
</dbReference>
<dbReference type="Proteomes" id="UP000005444">
    <property type="component" value="Chromosome"/>
</dbReference>
<keyword evidence="5 6" id="KW-0472">Membrane</keyword>
<evidence type="ECO:0000313" key="8">
    <source>
        <dbReference type="EMBL" id="AEV95935.1"/>
    </source>
</evidence>
<evidence type="ECO:0000256" key="4">
    <source>
        <dbReference type="ARBA" id="ARBA00022989"/>
    </source>
</evidence>
<protein>
    <submittedName>
        <fullName evidence="8">Membrane protein</fullName>
    </submittedName>
</protein>
<dbReference type="EMBL" id="CP003137">
    <property type="protein sequence ID" value="AEV95935.1"/>
    <property type="molecule type" value="Genomic_DNA"/>
</dbReference>
<keyword evidence="9" id="KW-1185">Reference proteome</keyword>
<reference evidence="8 9" key="1">
    <citation type="journal article" date="2012" name="J. Bacteriol.">
        <title>Complete Genome Sequence of the Beer Spoilage Organism Pediococcus claussenii ATCC BAA-344T.</title>
        <authorList>
            <person name="Pittet V."/>
            <person name="Abegunde T."/>
            <person name="Marfleet T."/>
            <person name="Haakensen M."/>
            <person name="Morrow K."/>
            <person name="Jayaprakash T."/>
            <person name="Schroeder K."/>
            <person name="Trost B."/>
            <person name="Byrns S."/>
            <person name="Bergsveinson J."/>
            <person name="Kusalik A."/>
            <person name="Ziola B."/>
        </authorList>
    </citation>
    <scope>NUCLEOTIDE SEQUENCE [LARGE SCALE GENOMIC DNA]</scope>
    <source>
        <strain evidence="8 9">ATCC BAA-344</strain>
    </source>
</reference>
<evidence type="ECO:0000259" key="7">
    <source>
        <dbReference type="Pfam" id="PF13396"/>
    </source>
</evidence>
<dbReference type="InterPro" id="IPR027379">
    <property type="entry name" value="CLS_N"/>
</dbReference>
<proteinExistence type="predicted"/>
<dbReference type="AlphaFoldDB" id="G8PBE6"/>